<dbReference type="PANTHER" id="PTHR10927:SF1">
    <property type="entry name" value="RIBOSOME MATURATION PROTEIN SBDS"/>
    <property type="match status" value="1"/>
</dbReference>
<comment type="similarity">
    <text evidence="1">Belongs to the SDO1/SBDS family.</text>
</comment>
<proteinExistence type="inferred from homology"/>
<dbReference type="EMBL" id="JAJJMB010011222">
    <property type="protein sequence ID" value="KAI3903708.1"/>
    <property type="molecule type" value="Genomic_DNA"/>
</dbReference>
<gene>
    <name evidence="2" type="ORF">MKW98_032362</name>
</gene>
<organism evidence="2 3">
    <name type="scientific">Papaver atlanticum</name>
    <dbReference type="NCBI Taxonomy" id="357466"/>
    <lineage>
        <taxon>Eukaryota</taxon>
        <taxon>Viridiplantae</taxon>
        <taxon>Streptophyta</taxon>
        <taxon>Embryophyta</taxon>
        <taxon>Tracheophyta</taxon>
        <taxon>Spermatophyta</taxon>
        <taxon>Magnoliopsida</taxon>
        <taxon>Ranunculales</taxon>
        <taxon>Papaveraceae</taxon>
        <taxon>Papaveroideae</taxon>
        <taxon>Papaver</taxon>
    </lineage>
</organism>
<comment type="caution">
    <text evidence="2">The sequence shown here is derived from an EMBL/GenBank/DDBJ whole genome shotgun (WGS) entry which is preliminary data.</text>
</comment>
<dbReference type="PANTHER" id="PTHR10927">
    <property type="entry name" value="RIBOSOME MATURATION PROTEIN SBDS"/>
    <property type="match status" value="1"/>
</dbReference>
<dbReference type="Proteomes" id="UP001202328">
    <property type="component" value="Unassembled WGS sequence"/>
</dbReference>
<dbReference type="InterPro" id="IPR039100">
    <property type="entry name" value="Sdo1/SBDS-like"/>
</dbReference>
<protein>
    <submittedName>
        <fullName evidence="2">Uncharacterized protein</fullName>
    </submittedName>
</protein>
<evidence type="ECO:0000313" key="2">
    <source>
        <dbReference type="EMBL" id="KAI3903708.1"/>
    </source>
</evidence>
<name>A0AAD4XEC8_9MAGN</name>
<sequence>MVYVSYAALEVIRELQKHFPIERAPIRLRLIIPEESLCSLMEKLNEWNAEVVSKDESGNQLSLSVRLSLVFT</sequence>
<evidence type="ECO:0000256" key="1">
    <source>
        <dbReference type="ARBA" id="ARBA00007433"/>
    </source>
</evidence>
<reference evidence="2" key="1">
    <citation type="submission" date="2022-04" db="EMBL/GenBank/DDBJ databases">
        <title>A functionally conserved STORR gene fusion in Papaver species that diverged 16.8 million years ago.</title>
        <authorList>
            <person name="Catania T."/>
        </authorList>
    </citation>
    <scope>NUCLEOTIDE SEQUENCE</scope>
    <source>
        <strain evidence="2">S-188037</strain>
    </source>
</reference>
<evidence type="ECO:0000313" key="3">
    <source>
        <dbReference type="Proteomes" id="UP001202328"/>
    </source>
</evidence>
<dbReference type="AlphaFoldDB" id="A0AAD4XEC8"/>
<accession>A0AAD4XEC8</accession>
<keyword evidence="3" id="KW-1185">Reference proteome</keyword>